<dbReference type="GO" id="GO:0050566">
    <property type="term" value="F:asparaginyl-tRNA synthase (glutamine-hydrolyzing) activity"/>
    <property type="evidence" value="ECO:0007669"/>
    <property type="project" value="RHEA"/>
</dbReference>
<keyword evidence="1" id="KW-0648">Protein biosynthesis</keyword>
<dbReference type="PANTHER" id="PTHR15004:SF0">
    <property type="entry name" value="GLUTAMYL-TRNA(GLN) AMIDOTRANSFERASE SUBUNIT C, MITOCHONDRIAL"/>
    <property type="match status" value="1"/>
</dbReference>
<dbReference type="EMBL" id="DS999411">
    <property type="protein sequence ID" value="EED36390.1"/>
    <property type="molecule type" value="Genomic_DNA"/>
</dbReference>
<dbReference type="SUPFAM" id="SSF141000">
    <property type="entry name" value="Glu-tRNAGln amidotransferase C subunit"/>
    <property type="match status" value="1"/>
</dbReference>
<dbReference type="Pfam" id="PF02686">
    <property type="entry name" value="GatC"/>
    <property type="match status" value="1"/>
</dbReference>
<keyword evidence="1" id="KW-0436">Ligase</keyword>
<dbReference type="Proteomes" id="UP000004699">
    <property type="component" value="Unassembled WGS sequence"/>
</dbReference>
<dbReference type="EC" id="6.3.5.-" evidence="1"/>
<reference evidence="3" key="1">
    <citation type="journal article" date="2013" name="BMC Microbiol.">
        <title>Taxonomy and evolution of bacteriochlorophyll a-containing members of the OM60/NOR5 clade of marine gammaproteobacteria: description of Luminiphilus syltensis gen. nov., sp. nov., reclassification of Haliea rubra as Pseudohaliea rubra gen. nov., comb. nov., and emendation of Chromatocurvus halotolerans.</title>
        <authorList>
            <person name="Spring S."/>
            <person name="Riedel T."/>
            <person name="Sproer C."/>
            <person name="Yan S."/>
            <person name="Harder J."/>
            <person name="Fuchs B.M."/>
        </authorList>
    </citation>
    <scope>NUCLEOTIDE SEQUENCE [LARGE SCALE GENOMIC DNA]</scope>
    <source>
        <strain evidence="3">NOR51-B</strain>
    </source>
</reference>
<dbReference type="NCBIfam" id="TIGR00135">
    <property type="entry name" value="gatC"/>
    <property type="match status" value="1"/>
</dbReference>
<dbReference type="HAMAP" id="MF_00122">
    <property type="entry name" value="GatC"/>
    <property type="match status" value="1"/>
</dbReference>
<dbReference type="Gene3D" id="1.10.20.60">
    <property type="entry name" value="Glu-tRNAGln amidotransferase C subunit, N-terminal domain"/>
    <property type="match status" value="1"/>
</dbReference>
<dbReference type="GO" id="GO:0050567">
    <property type="term" value="F:glutaminyl-tRNA synthase (glutamine-hydrolyzing) activity"/>
    <property type="evidence" value="ECO:0007669"/>
    <property type="project" value="UniProtKB-UniRule"/>
</dbReference>
<protein>
    <recommendedName>
        <fullName evidence="1">Aspartyl/glutamyl-tRNA(Asn/Gln) amidotransferase subunit C</fullName>
        <shortName evidence="1">Asp/Glu-ADT subunit C</shortName>
        <ecNumber evidence="1">6.3.5.-</ecNumber>
    </recommendedName>
</protein>
<comment type="function">
    <text evidence="1">Allows the formation of correctly charged Asn-tRNA(Asn) or Gln-tRNA(Gln) through the transamidation of misacylated Asp-tRNA(Asn) or Glu-tRNA(Gln) in organisms which lack either or both of asparaginyl-tRNA or glutaminyl-tRNA synthetases. The reaction takes place in the presence of glutamine and ATP through an activated phospho-Asp-tRNA(Asn) or phospho-Glu-tRNA(Gln).</text>
</comment>
<evidence type="ECO:0000313" key="2">
    <source>
        <dbReference type="EMBL" id="EED36390.1"/>
    </source>
</evidence>
<keyword evidence="1" id="KW-0067">ATP-binding</keyword>
<evidence type="ECO:0000256" key="1">
    <source>
        <dbReference type="HAMAP-Rule" id="MF_00122"/>
    </source>
</evidence>
<dbReference type="RefSeq" id="WP_009021134.1">
    <property type="nucleotide sequence ID" value="NZ_DS999411.1"/>
</dbReference>
<dbReference type="InterPro" id="IPR003837">
    <property type="entry name" value="GatC"/>
</dbReference>
<dbReference type="GO" id="GO:0070681">
    <property type="term" value="P:glutaminyl-tRNAGln biosynthesis via transamidation"/>
    <property type="evidence" value="ECO:0007669"/>
    <property type="project" value="TreeGrafter"/>
</dbReference>
<dbReference type="AlphaFoldDB" id="B8KR98"/>
<name>B8KR98_9GAMM</name>
<sequence length="95" mass="10536">MSVTPEDVVQIAHLARLEIAENELDTVVERFGRILELVDELQAVDVSDTAPMSNPHDDIQRLRPDVVSRGDNREALQSAAPAVEEGYFLVPKVID</sequence>
<dbReference type="eggNOG" id="COG0721">
    <property type="taxonomic scope" value="Bacteria"/>
</dbReference>
<accession>B8KR98</accession>
<keyword evidence="1" id="KW-0547">Nucleotide-binding</keyword>
<dbReference type="GO" id="GO:0016740">
    <property type="term" value="F:transferase activity"/>
    <property type="evidence" value="ECO:0007669"/>
    <property type="project" value="UniProtKB-KW"/>
</dbReference>
<comment type="subunit">
    <text evidence="1">Heterotrimer of A, B and C subunits.</text>
</comment>
<keyword evidence="3" id="KW-1185">Reference proteome</keyword>
<keyword evidence="2" id="KW-0808">Transferase</keyword>
<dbReference type="HOGENOM" id="CLU_105899_2_2_6"/>
<dbReference type="PANTHER" id="PTHR15004">
    <property type="entry name" value="GLUTAMYL-TRNA(GLN) AMIDOTRANSFERASE SUBUNIT C, MITOCHONDRIAL"/>
    <property type="match status" value="1"/>
</dbReference>
<dbReference type="GO" id="GO:0006412">
    <property type="term" value="P:translation"/>
    <property type="evidence" value="ECO:0007669"/>
    <property type="project" value="UniProtKB-UniRule"/>
</dbReference>
<gene>
    <name evidence="1 2" type="primary">gatC</name>
    <name evidence="2" type="ORF">NOR51B_2341</name>
</gene>
<dbReference type="OrthoDB" id="9794326at2"/>
<dbReference type="GO" id="GO:0005524">
    <property type="term" value="F:ATP binding"/>
    <property type="evidence" value="ECO:0007669"/>
    <property type="project" value="UniProtKB-KW"/>
</dbReference>
<dbReference type="GO" id="GO:0006450">
    <property type="term" value="P:regulation of translational fidelity"/>
    <property type="evidence" value="ECO:0007669"/>
    <property type="project" value="InterPro"/>
</dbReference>
<comment type="catalytic activity">
    <reaction evidence="1">
        <text>L-glutamyl-tRNA(Gln) + L-glutamine + ATP + H2O = L-glutaminyl-tRNA(Gln) + L-glutamate + ADP + phosphate + H(+)</text>
        <dbReference type="Rhea" id="RHEA:17521"/>
        <dbReference type="Rhea" id="RHEA-COMP:9681"/>
        <dbReference type="Rhea" id="RHEA-COMP:9684"/>
        <dbReference type="ChEBI" id="CHEBI:15377"/>
        <dbReference type="ChEBI" id="CHEBI:15378"/>
        <dbReference type="ChEBI" id="CHEBI:29985"/>
        <dbReference type="ChEBI" id="CHEBI:30616"/>
        <dbReference type="ChEBI" id="CHEBI:43474"/>
        <dbReference type="ChEBI" id="CHEBI:58359"/>
        <dbReference type="ChEBI" id="CHEBI:78520"/>
        <dbReference type="ChEBI" id="CHEBI:78521"/>
        <dbReference type="ChEBI" id="CHEBI:456216"/>
    </reaction>
</comment>
<proteinExistence type="inferred from homology"/>
<comment type="similarity">
    <text evidence="1">Belongs to the GatC family.</text>
</comment>
<dbReference type="InterPro" id="IPR036113">
    <property type="entry name" value="Asp/Glu-ADT_sf_sub_c"/>
</dbReference>
<comment type="catalytic activity">
    <reaction evidence="1">
        <text>L-aspartyl-tRNA(Asn) + L-glutamine + ATP + H2O = L-asparaginyl-tRNA(Asn) + L-glutamate + ADP + phosphate + 2 H(+)</text>
        <dbReference type="Rhea" id="RHEA:14513"/>
        <dbReference type="Rhea" id="RHEA-COMP:9674"/>
        <dbReference type="Rhea" id="RHEA-COMP:9677"/>
        <dbReference type="ChEBI" id="CHEBI:15377"/>
        <dbReference type="ChEBI" id="CHEBI:15378"/>
        <dbReference type="ChEBI" id="CHEBI:29985"/>
        <dbReference type="ChEBI" id="CHEBI:30616"/>
        <dbReference type="ChEBI" id="CHEBI:43474"/>
        <dbReference type="ChEBI" id="CHEBI:58359"/>
        <dbReference type="ChEBI" id="CHEBI:78515"/>
        <dbReference type="ChEBI" id="CHEBI:78516"/>
        <dbReference type="ChEBI" id="CHEBI:456216"/>
    </reaction>
</comment>
<dbReference type="STRING" id="565045.NOR51B_2341"/>
<evidence type="ECO:0000313" key="3">
    <source>
        <dbReference type="Proteomes" id="UP000004699"/>
    </source>
</evidence>
<organism evidence="2 3">
    <name type="scientific">Luminiphilus syltensis NOR5-1B</name>
    <dbReference type="NCBI Taxonomy" id="565045"/>
    <lineage>
        <taxon>Bacteria</taxon>
        <taxon>Pseudomonadati</taxon>
        <taxon>Pseudomonadota</taxon>
        <taxon>Gammaproteobacteria</taxon>
        <taxon>Cellvibrionales</taxon>
        <taxon>Halieaceae</taxon>
        <taxon>Luminiphilus</taxon>
    </lineage>
</organism>